<gene>
    <name evidence="4" type="ORF">GCM10023093_04310</name>
</gene>
<dbReference type="EMBL" id="BAABFA010000004">
    <property type="protein sequence ID" value="GAA4460846.1"/>
    <property type="molecule type" value="Genomic_DNA"/>
</dbReference>
<proteinExistence type="predicted"/>
<dbReference type="InterPro" id="IPR027385">
    <property type="entry name" value="Beta-barrel_OMP"/>
</dbReference>
<accession>A0ABP8N3X1</accession>
<evidence type="ECO:0000256" key="2">
    <source>
        <dbReference type="SAM" id="SignalP"/>
    </source>
</evidence>
<dbReference type="InterPro" id="IPR011250">
    <property type="entry name" value="OMP/PagP_B-barrel"/>
</dbReference>
<keyword evidence="1 2" id="KW-0732">Signal</keyword>
<protein>
    <recommendedName>
        <fullName evidence="3">Outer membrane protein beta-barrel domain-containing protein</fullName>
    </recommendedName>
</protein>
<organism evidence="4 5">
    <name type="scientific">Nemorincola caseinilytica</name>
    <dbReference type="NCBI Taxonomy" id="2054315"/>
    <lineage>
        <taxon>Bacteria</taxon>
        <taxon>Pseudomonadati</taxon>
        <taxon>Bacteroidota</taxon>
        <taxon>Chitinophagia</taxon>
        <taxon>Chitinophagales</taxon>
        <taxon>Chitinophagaceae</taxon>
        <taxon>Nemorincola</taxon>
    </lineage>
</organism>
<keyword evidence="5" id="KW-1185">Reference proteome</keyword>
<dbReference type="SUPFAM" id="SSF56925">
    <property type="entry name" value="OMPA-like"/>
    <property type="match status" value="1"/>
</dbReference>
<dbReference type="RefSeq" id="WP_345077831.1">
    <property type="nucleotide sequence ID" value="NZ_BAABFA010000004.1"/>
</dbReference>
<comment type="caution">
    <text evidence="4">The sequence shown here is derived from an EMBL/GenBank/DDBJ whole genome shotgun (WGS) entry which is preliminary data.</text>
</comment>
<evidence type="ECO:0000313" key="4">
    <source>
        <dbReference type="EMBL" id="GAA4460846.1"/>
    </source>
</evidence>
<feature type="domain" description="Outer membrane protein beta-barrel" evidence="3">
    <location>
        <begin position="9"/>
        <end position="192"/>
    </location>
</feature>
<name>A0ABP8N3X1_9BACT</name>
<sequence>MKLTFITTAVAALFCASTAHAQLGVVKKVAPVVSLGVKVGANMQKVDGGGLDDAYKGGFVAGAFVCVSKKKMGVRVEGLVKSAKIDYSISTVPSVKTVMLDVPVLFEYAPIKRLKLHVGPQFTTMLSAKQNDVDVKDQFKSAELSAVAGVEVNLPLKFIVGARYIYGLTDVSTISGTKVTNSSIQVSVGYRFLN</sequence>
<evidence type="ECO:0000313" key="5">
    <source>
        <dbReference type="Proteomes" id="UP001500067"/>
    </source>
</evidence>
<evidence type="ECO:0000259" key="3">
    <source>
        <dbReference type="Pfam" id="PF13505"/>
    </source>
</evidence>
<dbReference type="Proteomes" id="UP001500067">
    <property type="component" value="Unassembled WGS sequence"/>
</dbReference>
<feature type="signal peptide" evidence="2">
    <location>
        <begin position="1"/>
        <end position="21"/>
    </location>
</feature>
<evidence type="ECO:0000256" key="1">
    <source>
        <dbReference type="ARBA" id="ARBA00022729"/>
    </source>
</evidence>
<reference evidence="5" key="1">
    <citation type="journal article" date="2019" name="Int. J. Syst. Evol. Microbiol.">
        <title>The Global Catalogue of Microorganisms (GCM) 10K type strain sequencing project: providing services to taxonomists for standard genome sequencing and annotation.</title>
        <authorList>
            <consortium name="The Broad Institute Genomics Platform"/>
            <consortium name="The Broad Institute Genome Sequencing Center for Infectious Disease"/>
            <person name="Wu L."/>
            <person name="Ma J."/>
        </authorList>
    </citation>
    <scope>NUCLEOTIDE SEQUENCE [LARGE SCALE GENOMIC DNA]</scope>
    <source>
        <strain evidence="5">JCM 32105</strain>
    </source>
</reference>
<feature type="chain" id="PRO_5047084259" description="Outer membrane protein beta-barrel domain-containing protein" evidence="2">
    <location>
        <begin position="22"/>
        <end position="194"/>
    </location>
</feature>
<dbReference type="Pfam" id="PF13505">
    <property type="entry name" value="OMP_b-brl"/>
    <property type="match status" value="1"/>
</dbReference>